<evidence type="ECO:0000313" key="3">
    <source>
        <dbReference type="EMBL" id="CAH8359733.1"/>
    </source>
</evidence>
<evidence type="ECO:0000259" key="2">
    <source>
        <dbReference type="Pfam" id="PF00244"/>
    </source>
</evidence>
<dbReference type="Pfam" id="PF00244">
    <property type="entry name" value="14-3-3"/>
    <property type="match status" value="1"/>
</dbReference>
<accession>A0ABC8KUX1</accession>
<dbReference type="Proteomes" id="UP001642260">
    <property type="component" value="Unassembled WGS sequence"/>
</dbReference>
<dbReference type="InterPro" id="IPR036815">
    <property type="entry name" value="14-3-3_dom_sf"/>
</dbReference>
<dbReference type="InterPro" id="IPR023410">
    <property type="entry name" value="14-3-3_domain"/>
</dbReference>
<comment type="caution">
    <text evidence="3">The sequence shown here is derived from an EMBL/GenBank/DDBJ whole genome shotgun (WGS) entry which is preliminary data.</text>
</comment>
<evidence type="ECO:0000313" key="4">
    <source>
        <dbReference type="Proteomes" id="UP001642260"/>
    </source>
</evidence>
<feature type="domain" description="14-3-3" evidence="2">
    <location>
        <begin position="32"/>
        <end position="67"/>
    </location>
</feature>
<organism evidence="3 4">
    <name type="scientific">Eruca vesicaria subsp. sativa</name>
    <name type="common">Garden rocket</name>
    <name type="synonym">Eruca sativa</name>
    <dbReference type="NCBI Taxonomy" id="29727"/>
    <lineage>
        <taxon>Eukaryota</taxon>
        <taxon>Viridiplantae</taxon>
        <taxon>Streptophyta</taxon>
        <taxon>Embryophyta</taxon>
        <taxon>Tracheophyta</taxon>
        <taxon>Spermatophyta</taxon>
        <taxon>Magnoliopsida</taxon>
        <taxon>eudicotyledons</taxon>
        <taxon>Gunneridae</taxon>
        <taxon>Pentapetalae</taxon>
        <taxon>rosids</taxon>
        <taxon>malvids</taxon>
        <taxon>Brassicales</taxon>
        <taxon>Brassicaceae</taxon>
        <taxon>Brassiceae</taxon>
        <taxon>Eruca</taxon>
    </lineage>
</organism>
<dbReference type="EMBL" id="CAKOAT010271821">
    <property type="protein sequence ID" value="CAH8359733.1"/>
    <property type="molecule type" value="Genomic_DNA"/>
</dbReference>
<gene>
    <name evidence="3" type="ORF">ERUC_LOCUS25489</name>
</gene>
<keyword evidence="4" id="KW-1185">Reference proteome</keyword>
<name>A0ABC8KUX1_ERUVS</name>
<evidence type="ECO:0000256" key="1">
    <source>
        <dbReference type="ARBA" id="ARBA00006141"/>
    </source>
</evidence>
<reference evidence="3 4" key="1">
    <citation type="submission" date="2022-03" db="EMBL/GenBank/DDBJ databases">
        <authorList>
            <person name="Macdonald S."/>
            <person name="Ahmed S."/>
            <person name="Newling K."/>
        </authorList>
    </citation>
    <scope>NUCLEOTIDE SEQUENCE [LARGE SCALE GENOMIC DNA]</scope>
</reference>
<protein>
    <recommendedName>
        <fullName evidence="2">14-3-3 domain-containing protein</fullName>
    </recommendedName>
</protein>
<comment type="similarity">
    <text evidence="1">Belongs to the 14-3-3 family.</text>
</comment>
<dbReference type="AlphaFoldDB" id="A0ABC8KUX1"/>
<sequence>MLKRDSRYVPDSSNTAWSCPQFLFVDVLIHLQTFEEAIVELHTLREESYKANTLIIKLLRDNITLWTSSHPFSHTLVPYLTFKFHLLHYEIHVNKRCVSLTIGETIDDFTMVH</sequence>
<proteinExistence type="inferred from homology"/>
<dbReference type="Gene3D" id="1.20.190.20">
    <property type="entry name" value="14-3-3 domain"/>
    <property type="match status" value="1"/>
</dbReference>
<dbReference type="SUPFAM" id="SSF48445">
    <property type="entry name" value="14-3-3 protein"/>
    <property type="match status" value="1"/>
</dbReference>